<dbReference type="Pfam" id="PF10103">
    <property type="entry name" value="Zincin_2"/>
    <property type="match status" value="1"/>
</dbReference>
<sequence length="469" mass="50537">MSAESQDPFERLRGLLASLMGEQAAADAVAALQASGVDAEQLASMGGLEELSRMSPNQVLALRAQLQQMLSSSAGEPVNWKVGQELALQQARSGGDPVVTAAQAQEVRQALTVADLWLDTCTDFLPAPGVREAWSRADWVEHTIPAWKEVCAPVATAATEALTSALVEQIKEMPAHLGEQTRQLGALGSMMRMMAGTAFALQLGQAIGQLATESVSATDIGLPLCHRPGTALVPASVAAFAQGLDVPEEEVRMFLAVREAATARLYAHVPWLRGQVMAAVEAYARAIKIDHRAVQEAVSQVDPSDPQALQEALRGGMFAPQQTPAQQEALTRLETLLAVVEGWVEVVTFQAVVAQLPHALQLQEMLRRRRAQGGTAEQVFARLVGLAFRPRRAREAAQLWRHLGTQVEVGERDAFWKHPDIAPGPQDLDAPEDFLALRRAARDMESQVDAALESLLEGTLGYEGDAESH</sequence>
<keyword evidence="1" id="KW-0378">Hydrolase</keyword>
<evidence type="ECO:0000313" key="1">
    <source>
        <dbReference type="EMBL" id="QQM66878.1"/>
    </source>
</evidence>
<dbReference type="KEGG" id="awe:JG540_07375"/>
<dbReference type="Proteomes" id="UP000595895">
    <property type="component" value="Chromosome"/>
</dbReference>
<dbReference type="InterPro" id="IPR018766">
    <property type="entry name" value="Zinicin_2"/>
</dbReference>
<keyword evidence="2" id="KW-1185">Reference proteome</keyword>
<reference evidence="1 2" key="1">
    <citation type="submission" date="2020-12" db="EMBL/GenBank/DDBJ databases">
        <authorList>
            <person name="Zhou J."/>
        </authorList>
    </citation>
    <scope>NUCLEOTIDE SEQUENCE [LARGE SCALE GENOMIC DNA]</scope>
    <source>
        <strain evidence="1 2">CCUG 61299</strain>
    </source>
</reference>
<dbReference type="EMBL" id="CP066802">
    <property type="protein sequence ID" value="QQM66878.1"/>
    <property type="molecule type" value="Genomic_DNA"/>
</dbReference>
<name>A0A7T7M8P9_9ACTO</name>
<keyword evidence="1" id="KW-0645">Protease</keyword>
<dbReference type="InterPro" id="IPR042271">
    <property type="entry name" value="Zinicin_2_N"/>
</dbReference>
<dbReference type="GO" id="GO:0008237">
    <property type="term" value="F:metallopeptidase activity"/>
    <property type="evidence" value="ECO:0007669"/>
    <property type="project" value="UniProtKB-KW"/>
</dbReference>
<dbReference type="GO" id="GO:0006508">
    <property type="term" value="P:proteolysis"/>
    <property type="evidence" value="ECO:0007669"/>
    <property type="project" value="UniProtKB-KW"/>
</dbReference>
<dbReference type="AlphaFoldDB" id="A0A7T7M8P9"/>
<organism evidence="1 2">
    <name type="scientific">Actinomyces weissii</name>
    <dbReference type="NCBI Taxonomy" id="675090"/>
    <lineage>
        <taxon>Bacteria</taxon>
        <taxon>Bacillati</taxon>
        <taxon>Actinomycetota</taxon>
        <taxon>Actinomycetes</taxon>
        <taxon>Actinomycetales</taxon>
        <taxon>Actinomycetaceae</taxon>
        <taxon>Actinomyces</taxon>
    </lineage>
</organism>
<dbReference type="PANTHER" id="PTHR39420">
    <property type="match status" value="1"/>
</dbReference>
<evidence type="ECO:0000313" key="2">
    <source>
        <dbReference type="Proteomes" id="UP000595895"/>
    </source>
</evidence>
<dbReference type="NCBIfam" id="TIGR03624">
    <property type="entry name" value="putative hydrolase"/>
    <property type="match status" value="1"/>
</dbReference>
<dbReference type="Gene3D" id="1.20.150.30">
    <property type="entry name" value="Zincin-like metallopeptidase, N-terminal domain"/>
    <property type="match status" value="1"/>
</dbReference>
<dbReference type="PANTHER" id="PTHR39420:SF2">
    <property type="entry name" value="HYDROLASE"/>
    <property type="match status" value="1"/>
</dbReference>
<dbReference type="RefSeq" id="WP_200275005.1">
    <property type="nucleotide sequence ID" value="NZ_CP066802.1"/>
</dbReference>
<protein>
    <submittedName>
        <fullName evidence="1">Zinc-dependent metalloprotease</fullName>
    </submittedName>
</protein>
<keyword evidence="1" id="KW-0482">Metalloprotease</keyword>
<accession>A0A7T7M8P9</accession>
<gene>
    <name evidence="1" type="ORF">JG540_07375</name>
</gene>
<dbReference type="SUPFAM" id="SSF55486">
    <property type="entry name" value="Metalloproteases ('zincins'), catalytic domain"/>
    <property type="match status" value="1"/>
</dbReference>
<proteinExistence type="predicted"/>